<protein>
    <submittedName>
        <fullName evidence="1">Uncharacterized protein</fullName>
    </submittedName>
</protein>
<dbReference type="Proteomes" id="UP001464555">
    <property type="component" value="Unassembled WGS sequence"/>
</dbReference>
<organism evidence="1 2">
    <name type="scientific">Flavobacterium arundinis</name>
    <dbReference type="NCBI Taxonomy" id="3139143"/>
    <lineage>
        <taxon>Bacteria</taxon>
        <taxon>Pseudomonadati</taxon>
        <taxon>Bacteroidota</taxon>
        <taxon>Flavobacteriia</taxon>
        <taxon>Flavobacteriales</taxon>
        <taxon>Flavobacteriaceae</taxon>
        <taxon>Flavobacterium</taxon>
    </lineage>
</organism>
<accession>A0ABU9HUF5</accession>
<gene>
    <name evidence="1" type="ORF">AAEO56_05850</name>
</gene>
<evidence type="ECO:0000313" key="2">
    <source>
        <dbReference type="Proteomes" id="UP001464555"/>
    </source>
</evidence>
<evidence type="ECO:0000313" key="1">
    <source>
        <dbReference type="EMBL" id="MEL1243778.1"/>
    </source>
</evidence>
<reference evidence="1 2" key="1">
    <citation type="submission" date="2024-04" db="EMBL/GenBank/DDBJ databases">
        <title>Flavobacterium sp. DGU11 16S ribosomal RNA gene Genome sequencing and assembly.</title>
        <authorList>
            <person name="Park S."/>
        </authorList>
    </citation>
    <scope>NUCLEOTIDE SEQUENCE [LARGE SCALE GENOMIC DNA]</scope>
    <source>
        <strain evidence="1 2">DGU11</strain>
    </source>
</reference>
<name>A0ABU9HUF5_9FLAO</name>
<sequence>MKFRYLLPLYVLLIAVSFCCRKISSDKEEAAKNEKAITTEAMAAPETITGTLELDDATGMIYADLWIGVSSNDFKFPGDFMVLQTGSGYKGLSFRYYDAVHNTHNTGNDTIPLHVVFSFKNDKKWAVNDSIRVMSLDEDKESTFKGLQPYFSARMDYFKNMPASYTALLKFNDDWNKKYPDNPVTTGKGDAIPVKGDTEGTKKKLFTPRLTRDDSILSLKLKK</sequence>
<comment type="caution">
    <text evidence="1">The sequence shown here is derived from an EMBL/GenBank/DDBJ whole genome shotgun (WGS) entry which is preliminary data.</text>
</comment>
<dbReference type="EMBL" id="JBBYHR010000003">
    <property type="protein sequence ID" value="MEL1243778.1"/>
    <property type="molecule type" value="Genomic_DNA"/>
</dbReference>
<keyword evidence="2" id="KW-1185">Reference proteome</keyword>
<proteinExistence type="predicted"/>
<dbReference type="RefSeq" id="WP_341696097.1">
    <property type="nucleotide sequence ID" value="NZ_JBBYHR010000003.1"/>
</dbReference>